<evidence type="ECO:0000313" key="3">
    <source>
        <dbReference type="Proteomes" id="UP000477311"/>
    </source>
</evidence>
<dbReference type="InterPro" id="IPR013783">
    <property type="entry name" value="Ig-like_fold"/>
</dbReference>
<proteinExistence type="predicted"/>
<comment type="caution">
    <text evidence="2">The sequence shown here is derived from an EMBL/GenBank/DDBJ whole genome shotgun (WGS) entry which is preliminary data.</text>
</comment>
<dbReference type="Pfam" id="PF00149">
    <property type="entry name" value="Metallophos"/>
    <property type="match status" value="1"/>
</dbReference>
<evidence type="ECO:0000313" key="2">
    <source>
        <dbReference type="EMBL" id="NGO38979.1"/>
    </source>
</evidence>
<dbReference type="InterPro" id="IPR003599">
    <property type="entry name" value="Ig_sub"/>
</dbReference>
<dbReference type="Gene3D" id="2.60.40.10">
    <property type="entry name" value="Immunoglobulins"/>
    <property type="match status" value="1"/>
</dbReference>
<dbReference type="AlphaFoldDB" id="A0A6M1RN44"/>
<dbReference type="SUPFAM" id="SSF56300">
    <property type="entry name" value="Metallo-dependent phosphatases"/>
    <property type="match status" value="1"/>
</dbReference>
<dbReference type="RefSeq" id="WP_165106734.1">
    <property type="nucleotide sequence ID" value="NZ_JAAKYA010000042.1"/>
</dbReference>
<dbReference type="Gene3D" id="2.60.120.200">
    <property type="match status" value="1"/>
</dbReference>
<dbReference type="Pfam" id="PF13385">
    <property type="entry name" value="Laminin_G_3"/>
    <property type="match status" value="1"/>
</dbReference>
<dbReference type="InterPro" id="IPR004843">
    <property type="entry name" value="Calcineurin-like_PHP"/>
</dbReference>
<evidence type="ECO:0000259" key="1">
    <source>
        <dbReference type="SMART" id="SM00409"/>
    </source>
</evidence>
<dbReference type="Gene3D" id="3.60.21.10">
    <property type="match status" value="1"/>
</dbReference>
<dbReference type="SMART" id="SM00409">
    <property type="entry name" value="IG"/>
    <property type="match status" value="1"/>
</dbReference>
<dbReference type="SUPFAM" id="SSF48726">
    <property type="entry name" value="Immunoglobulin"/>
    <property type="match status" value="1"/>
</dbReference>
<dbReference type="EMBL" id="JAAKYA010000042">
    <property type="protein sequence ID" value="NGO38979.1"/>
    <property type="molecule type" value="Genomic_DNA"/>
</dbReference>
<accession>A0A6M1RN44</accession>
<dbReference type="InterPro" id="IPR013320">
    <property type="entry name" value="ConA-like_dom_sf"/>
</dbReference>
<keyword evidence="3" id="KW-1185">Reference proteome</keyword>
<gene>
    <name evidence="2" type="ORF">G4L39_06160</name>
</gene>
<dbReference type="SUPFAM" id="SSF49899">
    <property type="entry name" value="Concanavalin A-like lectins/glucanases"/>
    <property type="match status" value="1"/>
</dbReference>
<dbReference type="InterPro" id="IPR036179">
    <property type="entry name" value="Ig-like_dom_sf"/>
</dbReference>
<name>A0A6M1RN44_9BACT</name>
<reference evidence="2 3" key="1">
    <citation type="submission" date="2020-02" db="EMBL/GenBank/DDBJ databases">
        <title>Draft genome sequence of Limisphaera ngatamarikiensis NGM72.4T, a thermophilic Verrucomicrobia grouped in subdivision 3.</title>
        <authorList>
            <person name="Carere C.R."/>
            <person name="Steen J."/>
            <person name="Hugenholtz P."/>
            <person name="Stott M.B."/>
        </authorList>
    </citation>
    <scope>NUCLEOTIDE SEQUENCE [LARGE SCALE GENOMIC DNA]</scope>
    <source>
        <strain evidence="2 3">NGM72.4</strain>
    </source>
</reference>
<sequence>MLRIRLTGRAGCAIPWLLGLFLLHDAGFPPVRGATERYFDSFEEACAALGFQPTAPGSAVVVFLSDAHMNLGGGLYPVTTNLDPRLITFLNSLRPPPAKIIVGGDIGEALAPMPGWQPSDRLWQLGTNEFALWTQVMRQLTNVGRGDIVWIPGNHDQLDTEQDAETFRLWFPDMPPQRVLDVAGTRFYLLNCGNYGGRNAAQREWLRQQWMNTPAGMERVVVVHVAPFLQRVTYRGIGLDLREVIADYQGRVWVLSGHEHSHTAKSYRVGRADVCQVIVGTANPQATNGRSYDTGCLLVCLNRGIAGLLYWHLYDGRFHIVQPPFDAVPETVAGAFEEVPGLVWRRLKARGQPPEVASVDATDSVEWYAYTRLLEWRFPWDGRVWPVEEFCLLALGVTPGATVEIKNEAGDWQALPWPQATNGTYRFRIPEPLRAHSFFELRYRSKGFNDFIGGWGLVGPATTNPEGPSGTGEVADIVVSAGETLNVPLMAWLGEWSGAGFGWLARGGLGSWVDPVAGWLRWRVPPEVPTGVWTWWELLRRGGSNLLTALRVPCVVAGPDRLRRASPEGGHWWVRNLAAVEGMPWFERDFAAGDWLPAVGPLGYGRTGLATDLEALWGYRPAAVALRGWFRWPGAMEGAVAPTFRLRSGLRWRLWVNGRWIAEGPGFTNAPIQSWLVQSDLDGPGTALWDVSVPLSGLVPGSNLVAVEIRAEGSERLPRYYIAFDGPVLEWREKISGERLRVRASNLDSVAGRWSGAVTNGGSSDGLEVPGSESWAPAEGFTVGGWFAYGKQGGDDPPSYAIEKPGLFALYYTGTRTNRYRFRVGSAEVQDTTSGTVPGQWRFVVGWFDGTRAYLQVDQGPVLSVAAERPAGSDRAITLLRRSGGGGFAMDEVFLFDRVLTAEERAAIYREGVWARFGVTPEALSWEGELRWISIERPVLGSVPSQVLASAGGPLTLEVDVQSPAPLACFWIRDGAVVPGATNRWLRWQNLAVSDAGWYQLVASNRVGAVTSAPIRLIVVRPPRLVWEPGGKPGTLRLRSTDVEEVGLKLVLETSEDLVNWTRYREGVGQVLVDVPIDADGTNRARFFRLRLE</sequence>
<feature type="domain" description="Immunoglobulin" evidence="1">
    <location>
        <begin position="944"/>
        <end position="1020"/>
    </location>
</feature>
<protein>
    <recommendedName>
        <fullName evidence="1">Immunoglobulin domain-containing protein</fullName>
    </recommendedName>
</protein>
<dbReference type="InterPro" id="IPR029052">
    <property type="entry name" value="Metallo-depent_PP-like"/>
</dbReference>
<dbReference type="GO" id="GO:0016787">
    <property type="term" value="F:hydrolase activity"/>
    <property type="evidence" value="ECO:0007669"/>
    <property type="project" value="InterPro"/>
</dbReference>
<dbReference type="CDD" id="cd00096">
    <property type="entry name" value="Ig"/>
    <property type="match status" value="1"/>
</dbReference>
<dbReference type="Proteomes" id="UP000477311">
    <property type="component" value="Unassembled WGS sequence"/>
</dbReference>
<organism evidence="2 3">
    <name type="scientific">Limisphaera ngatamarikiensis</name>
    <dbReference type="NCBI Taxonomy" id="1324935"/>
    <lineage>
        <taxon>Bacteria</taxon>
        <taxon>Pseudomonadati</taxon>
        <taxon>Verrucomicrobiota</taxon>
        <taxon>Verrucomicrobiia</taxon>
        <taxon>Limisphaerales</taxon>
        <taxon>Limisphaeraceae</taxon>
        <taxon>Limisphaera</taxon>
    </lineage>
</organism>